<dbReference type="WBParaSite" id="L893_g2784.t1">
    <property type="protein sequence ID" value="L893_g2784.t1"/>
    <property type="gene ID" value="L893_g2784"/>
</dbReference>
<protein>
    <submittedName>
        <fullName evidence="9">RWD domain-containing protein</fullName>
    </submittedName>
</protein>
<feature type="domain" description="RWD" evidence="7">
    <location>
        <begin position="11"/>
        <end position="104"/>
    </location>
</feature>
<dbReference type="GO" id="GO:0140469">
    <property type="term" value="P:GCN2-mediated signaling"/>
    <property type="evidence" value="ECO:0007669"/>
    <property type="project" value="TreeGrafter"/>
</dbReference>
<proteinExistence type="inferred from homology"/>
<dbReference type="Pfam" id="PF01205">
    <property type="entry name" value="Impact_N"/>
    <property type="match status" value="1"/>
</dbReference>
<dbReference type="SMART" id="SM00591">
    <property type="entry name" value="RWD"/>
    <property type="match status" value="1"/>
</dbReference>
<comment type="subcellular location">
    <subcellularLocation>
        <location evidence="1">Cytoplasm</location>
    </subcellularLocation>
</comment>
<keyword evidence="4" id="KW-0678">Repressor</keyword>
<dbReference type="InterPro" id="IPR001498">
    <property type="entry name" value="Impact_N"/>
</dbReference>
<dbReference type="Gene3D" id="3.30.230.30">
    <property type="entry name" value="Impact, N-terminal domain"/>
    <property type="match status" value="1"/>
</dbReference>
<comment type="similarity">
    <text evidence="2">Belongs to the IMPACT family.</text>
</comment>
<evidence type="ECO:0000256" key="4">
    <source>
        <dbReference type="ARBA" id="ARBA00022491"/>
    </source>
</evidence>
<dbReference type="InterPro" id="IPR036956">
    <property type="entry name" value="Impact_N_sf"/>
</dbReference>
<dbReference type="AlphaFoldDB" id="A0A1I7ZMQ1"/>
<name>A0A1I7ZMQ1_9BILA</name>
<dbReference type="PROSITE" id="PS50908">
    <property type="entry name" value="RWD"/>
    <property type="match status" value="1"/>
</dbReference>
<evidence type="ECO:0000256" key="6">
    <source>
        <dbReference type="ARBA" id="ARBA00023016"/>
    </source>
</evidence>
<dbReference type="GO" id="GO:0006446">
    <property type="term" value="P:regulation of translational initiation"/>
    <property type="evidence" value="ECO:0007669"/>
    <property type="project" value="TreeGrafter"/>
</dbReference>
<accession>A0A1I7ZMQ1</accession>
<keyword evidence="6" id="KW-0346">Stress response</keyword>
<dbReference type="SUPFAM" id="SSF54495">
    <property type="entry name" value="UBC-like"/>
    <property type="match status" value="1"/>
</dbReference>
<dbReference type="InterPro" id="IPR006575">
    <property type="entry name" value="RWD_dom"/>
</dbReference>
<evidence type="ECO:0000313" key="9">
    <source>
        <dbReference type="WBParaSite" id="L893_g2784.t1"/>
    </source>
</evidence>
<dbReference type="PANTHER" id="PTHR16301:SF25">
    <property type="entry name" value="PROTEIN IMPACT"/>
    <property type="match status" value="1"/>
</dbReference>
<keyword evidence="5" id="KW-0810">Translation regulation</keyword>
<dbReference type="InterPro" id="IPR016135">
    <property type="entry name" value="UBQ-conjugating_enzyme/RWD"/>
</dbReference>
<evidence type="ECO:0000256" key="1">
    <source>
        <dbReference type="ARBA" id="ARBA00004496"/>
    </source>
</evidence>
<dbReference type="CDD" id="cd23821">
    <property type="entry name" value="RWD_IMPACT"/>
    <property type="match status" value="1"/>
</dbReference>
<dbReference type="Gene3D" id="3.10.110.10">
    <property type="entry name" value="Ubiquitin Conjugating Enzyme"/>
    <property type="match status" value="1"/>
</dbReference>
<evidence type="ECO:0000256" key="5">
    <source>
        <dbReference type="ARBA" id="ARBA00022845"/>
    </source>
</evidence>
<evidence type="ECO:0000313" key="8">
    <source>
        <dbReference type="Proteomes" id="UP000095287"/>
    </source>
</evidence>
<dbReference type="InterPro" id="IPR020568">
    <property type="entry name" value="Ribosomal_Su5_D2-typ_SF"/>
</dbReference>
<evidence type="ECO:0000256" key="3">
    <source>
        <dbReference type="ARBA" id="ARBA00022490"/>
    </source>
</evidence>
<keyword evidence="3" id="KW-0963">Cytoplasm</keyword>
<dbReference type="Pfam" id="PF05773">
    <property type="entry name" value="RWD"/>
    <property type="match status" value="1"/>
</dbReference>
<dbReference type="GO" id="GO:0005737">
    <property type="term" value="C:cytoplasm"/>
    <property type="evidence" value="ECO:0007669"/>
    <property type="project" value="UniProtKB-SubCell"/>
</dbReference>
<dbReference type="PANTHER" id="PTHR16301">
    <property type="entry name" value="IMPACT-RELATED"/>
    <property type="match status" value="1"/>
</dbReference>
<keyword evidence="8" id="KW-1185">Reference proteome</keyword>
<reference evidence="9" key="1">
    <citation type="submission" date="2016-11" db="UniProtKB">
        <authorList>
            <consortium name="WormBaseParasite"/>
        </authorList>
    </citation>
    <scope>IDENTIFICATION</scope>
</reference>
<evidence type="ECO:0000256" key="2">
    <source>
        <dbReference type="ARBA" id="ARBA00007665"/>
    </source>
</evidence>
<sequence length="270" mass="30197">MAEDDKQARLDELTAVESIYGDVVRLESDRRIVATFSERLEIAFNLPPDYPSKAPPSFEISAPTFSRAQKSEIDALLQTTYCENMGCPVLFSWIDAVLQHLEKLKDIEEEQNVVEEAEEDEEAVPEGTDVEVPEIISSGTITDRKSVFQAHAARIQSKEEAMAVLAKLKENTKIARATHNIYSWIVRRPRGDGKTDYKAHDCDDDGETGAASRVLNMMSTMGVENLMVVVSRWYGGVHLGPDRFRHINNIARAVIVENGFVDVGRSKANR</sequence>
<dbReference type="SUPFAM" id="SSF54211">
    <property type="entry name" value="Ribosomal protein S5 domain 2-like"/>
    <property type="match status" value="1"/>
</dbReference>
<dbReference type="InterPro" id="IPR023582">
    <property type="entry name" value="Impact"/>
</dbReference>
<evidence type="ECO:0000259" key="7">
    <source>
        <dbReference type="PROSITE" id="PS50908"/>
    </source>
</evidence>
<dbReference type="Proteomes" id="UP000095287">
    <property type="component" value="Unplaced"/>
</dbReference>
<organism evidence="8 9">
    <name type="scientific">Steinernema glaseri</name>
    <dbReference type="NCBI Taxonomy" id="37863"/>
    <lineage>
        <taxon>Eukaryota</taxon>
        <taxon>Metazoa</taxon>
        <taxon>Ecdysozoa</taxon>
        <taxon>Nematoda</taxon>
        <taxon>Chromadorea</taxon>
        <taxon>Rhabditida</taxon>
        <taxon>Tylenchina</taxon>
        <taxon>Panagrolaimomorpha</taxon>
        <taxon>Strongyloidoidea</taxon>
        <taxon>Steinernematidae</taxon>
        <taxon>Steinernema</taxon>
    </lineage>
</organism>